<dbReference type="PATRIC" id="fig|1121022.4.peg.4659"/>
<sequence length="94" mass="9925">DIIITVCDNAKGEVCPIWPGHPVAAHWGIEDPSAAADPSARKAGFVEAYRQLEVWIDALVALPAGLSNKDMKQALNRIGAESEGATETAKVVSD</sequence>
<dbReference type="STRING" id="1121022.GCA_000376105_04480"/>
<dbReference type="AlphaFoldDB" id="V4QJ15"/>
<evidence type="ECO:0000313" key="1">
    <source>
        <dbReference type="EMBL" id="ESQ79158.1"/>
    </source>
</evidence>
<dbReference type="Proteomes" id="UP000017837">
    <property type="component" value="Unassembled WGS sequence"/>
</dbReference>
<proteinExistence type="predicted"/>
<dbReference type="InterPro" id="IPR036196">
    <property type="entry name" value="Ptyr_pPase_sf"/>
</dbReference>
<evidence type="ECO:0000313" key="2">
    <source>
        <dbReference type="Proteomes" id="UP000017837"/>
    </source>
</evidence>
<comment type="caution">
    <text evidence="1">The sequence shown here is derived from an EMBL/GenBank/DDBJ whole genome shotgun (WGS) entry which is preliminary data.</text>
</comment>
<feature type="non-terminal residue" evidence="1">
    <location>
        <position position="1"/>
    </location>
</feature>
<accession>V4QJ15</accession>
<dbReference type="Gene3D" id="3.40.50.2300">
    <property type="match status" value="1"/>
</dbReference>
<protein>
    <submittedName>
        <fullName evidence="1">Uncharacterized protein</fullName>
    </submittedName>
</protein>
<reference evidence="1 2" key="1">
    <citation type="journal article" date="2014" name="Nature">
        <title>Sequential evolution of bacterial morphology by co-option of a developmental regulator.</title>
        <authorList>
            <person name="Jiang C."/>
            <person name="Brown P.J."/>
            <person name="Ducret A."/>
            <person name="Brun Y.V."/>
        </authorList>
    </citation>
    <scope>NUCLEOTIDE SEQUENCE [LARGE SCALE GENOMIC DNA]</scope>
    <source>
        <strain evidence="1 2">DSM 16100</strain>
    </source>
</reference>
<keyword evidence="2" id="KW-1185">Reference proteome</keyword>
<dbReference type="SUPFAM" id="SSF52788">
    <property type="entry name" value="Phosphotyrosine protein phosphatases I"/>
    <property type="match status" value="1"/>
</dbReference>
<dbReference type="EMBL" id="AWGB01000106">
    <property type="protein sequence ID" value="ESQ79158.1"/>
    <property type="molecule type" value="Genomic_DNA"/>
</dbReference>
<gene>
    <name evidence="1" type="ORF">ABENE_22760</name>
</gene>
<name>V4QJ15_9CAUL</name>
<organism evidence="1 2">
    <name type="scientific">Asticcacaulis benevestitus DSM 16100 = ATCC BAA-896</name>
    <dbReference type="NCBI Taxonomy" id="1121022"/>
    <lineage>
        <taxon>Bacteria</taxon>
        <taxon>Pseudomonadati</taxon>
        <taxon>Pseudomonadota</taxon>
        <taxon>Alphaproteobacteria</taxon>
        <taxon>Caulobacterales</taxon>
        <taxon>Caulobacteraceae</taxon>
        <taxon>Asticcacaulis</taxon>
    </lineage>
</organism>
<dbReference type="eggNOG" id="COG0394">
    <property type="taxonomic scope" value="Bacteria"/>
</dbReference>